<gene>
    <name evidence="1" type="ORF">UV8b_01266</name>
</gene>
<reference evidence="1" key="1">
    <citation type="submission" date="2020-03" db="EMBL/GenBank/DDBJ databases">
        <title>A mixture of massive structural variations and highly conserved coding sequences in Ustilaginoidea virens genome.</title>
        <authorList>
            <person name="Zhang K."/>
            <person name="Zhao Z."/>
            <person name="Zhang Z."/>
            <person name="Li Y."/>
            <person name="Hsiang T."/>
            <person name="Sun W."/>
        </authorList>
    </citation>
    <scope>NUCLEOTIDE SEQUENCE</scope>
    <source>
        <strain evidence="1">UV-8b</strain>
    </source>
</reference>
<proteinExistence type="predicted"/>
<dbReference type="EMBL" id="CP072753">
    <property type="protein sequence ID" value="QUC17025.1"/>
    <property type="molecule type" value="Genomic_DNA"/>
</dbReference>
<name>A0A8E5HKM8_USTVR</name>
<accession>A0A8E5HKM8</accession>
<dbReference type="RefSeq" id="XP_042994698.1">
    <property type="nucleotide sequence ID" value="XM_043138764.1"/>
</dbReference>
<sequence length="113" mass="12938">MPVVADRGDSPHGFTLLLPQLLYLVRYFCVEAHQSTPCQFRPLYVKQVISTISPPFSHRRCTLLSVEGVKDLRLRRGPSQKCLPPSLRTLYLARQTFWHGATLYLLCPLDRNA</sequence>
<dbReference type="Proteomes" id="UP000027002">
    <property type="component" value="Chromosome 1"/>
</dbReference>
<protein>
    <submittedName>
        <fullName evidence="1">Uncharacterized protein</fullName>
    </submittedName>
</protein>
<dbReference type="KEGG" id="uvi:66062044"/>
<keyword evidence="2" id="KW-1185">Reference proteome</keyword>
<dbReference type="AlphaFoldDB" id="A0A8E5HKM8"/>
<dbReference type="GeneID" id="66062044"/>
<evidence type="ECO:0000313" key="2">
    <source>
        <dbReference type="Proteomes" id="UP000027002"/>
    </source>
</evidence>
<organism evidence="1 2">
    <name type="scientific">Ustilaginoidea virens</name>
    <name type="common">Rice false smut fungus</name>
    <name type="synonym">Villosiclava virens</name>
    <dbReference type="NCBI Taxonomy" id="1159556"/>
    <lineage>
        <taxon>Eukaryota</taxon>
        <taxon>Fungi</taxon>
        <taxon>Dikarya</taxon>
        <taxon>Ascomycota</taxon>
        <taxon>Pezizomycotina</taxon>
        <taxon>Sordariomycetes</taxon>
        <taxon>Hypocreomycetidae</taxon>
        <taxon>Hypocreales</taxon>
        <taxon>Clavicipitaceae</taxon>
        <taxon>Ustilaginoidea</taxon>
    </lineage>
</organism>
<evidence type="ECO:0000313" key="1">
    <source>
        <dbReference type="EMBL" id="QUC17025.1"/>
    </source>
</evidence>